<organism evidence="1 2">
    <name type="scientific">Solanum bulbocastanum</name>
    <name type="common">Wild potato</name>
    <dbReference type="NCBI Taxonomy" id="147425"/>
    <lineage>
        <taxon>Eukaryota</taxon>
        <taxon>Viridiplantae</taxon>
        <taxon>Streptophyta</taxon>
        <taxon>Embryophyta</taxon>
        <taxon>Tracheophyta</taxon>
        <taxon>Spermatophyta</taxon>
        <taxon>Magnoliopsida</taxon>
        <taxon>eudicotyledons</taxon>
        <taxon>Gunneridae</taxon>
        <taxon>Pentapetalae</taxon>
        <taxon>asterids</taxon>
        <taxon>lamiids</taxon>
        <taxon>Solanales</taxon>
        <taxon>Solanaceae</taxon>
        <taxon>Solanoideae</taxon>
        <taxon>Solaneae</taxon>
        <taxon>Solanum</taxon>
    </lineage>
</organism>
<protein>
    <submittedName>
        <fullName evidence="1">Uncharacterized protein</fullName>
    </submittedName>
</protein>
<name>A0AAN8Y1H1_SOLBU</name>
<reference evidence="1 2" key="1">
    <citation type="submission" date="2024-02" db="EMBL/GenBank/DDBJ databases">
        <title>de novo genome assembly of Solanum bulbocastanum strain 11H21.</title>
        <authorList>
            <person name="Hosaka A.J."/>
        </authorList>
    </citation>
    <scope>NUCLEOTIDE SEQUENCE [LARGE SCALE GENOMIC DNA]</scope>
    <source>
        <tissue evidence="1">Young leaves</tissue>
    </source>
</reference>
<comment type="caution">
    <text evidence="1">The sequence shown here is derived from an EMBL/GenBank/DDBJ whole genome shotgun (WGS) entry which is preliminary data.</text>
</comment>
<keyword evidence="2" id="KW-1185">Reference proteome</keyword>
<dbReference type="EMBL" id="JBANQN010000011">
    <property type="protein sequence ID" value="KAK6776080.1"/>
    <property type="molecule type" value="Genomic_DNA"/>
</dbReference>
<evidence type="ECO:0000313" key="1">
    <source>
        <dbReference type="EMBL" id="KAK6776080.1"/>
    </source>
</evidence>
<sequence>MPNIINTDIDFSMYLVRAEIVSHRTIVASYGDRLDNLTTQSEVPLLKMSVVVPQTKMRGPGTIELLVDGESDQIGDGDEDESSIETYEDEFVRVDENVNGEALAELIYYLEVYSSCYI</sequence>
<gene>
    <name evidence="1" type="ORF">RDI58_027081</name>
</gene>
<accession>A0AAN8Y1H1</accession>
<evidence type="ECO:0000313" key="2">
    <source>
        <dbReference type="Proteomes" id="UP001371456"/>
    </source>
</evidence>
<dbReference type="AlphaFoldDB" id="A0AAN8Y1H1"/>
<dbReference type="Proteomes" id="UP001371456">
    <property type="component" value="Unassembled WGS sequence"/>
</dbReference>
<proteinExistence type="predicted"/>